<protein>
    <submittedName>
        <fullName evidence="1">Uncharacterized protein</fullName>
    </submittedName>
</protein>
<accession>F3KKP6</accession>
<sequence>MNSIYSIISSQSKLVFGQVWTENQNTEIANGYTAMIPINIGKDVILFAYNKNAQKTDTFRLTNSAPWVSKVDSQIDLSDGQWDSLNTFVLGNNNYLMTYQKDNGVFGFYQITDDLQSSKPFKFSNSRETPTTGFTTIVPLTSLDQQYFLGYDFDLGKVASFSLMVKTSSWNSPPLRAQNIWYHQWSPGWTHFAFFKLGETNFFFKINKKRLNVNIDHILDDPANGGIPIGTHLEKKLPNADSISNVVMIPWENGEPYLLTYINTSGSAIVYKINADCKGFVNIGESITQKNVSMIIPYCIGNKTFTLFYGGQT</sequence>
<name>F3KKP6_9ARCH</name>
<dbReference type="Proteomes" id="UP000004348">
    <property type="component" value="Chromosome"/>
</dbReference>
<dbReference type="AlphaFoldDB" id="F3KKP6"/>
<proteinExistence type="predicted"/>
<dbReference type="STRING" id="886738.Nlim_1070"/>
<reference evidence="1" key="1">
    <citation type="journal article" date="2011" name="PLoS ONE">
        <title>Genome of a low-salinity ammonia-oxidizing archaeon determined by single-cell and metagenomic analysis.</title>
        <authorList>
            <person name="Blainey P.C."/>
            <person name="Mosier A.C."/>
            <person name="Potanina A."/>
            <person name="Francis C.A."/>
            <person name="Quake S.R."/>
        </authorList>
    </citation>
    <scope>NUCLEOTIDE SEQUENCE [LARGE SCALE GENOMIC DNA]</scope>
    <source>
        <strain evidence="1">SFB1</strain>
    </source>
</reference>
<comment type="caution">
    <text evidence="1">The sequence shown here is derived from an EMBL/GenBank/DDBJ whole genome shotgun (WGS) entry which is preliminary data.</text>
</comment>
<organism evidence="1">
    <name type="scientific">Candidatus Nitrosarchaeum limnium SFB1</name>
    <dbReference type="NCBI Taxonomy" id="886738"/>
    <lineage>
        <taxon>Archaea</taxon>
        <taxon>Nitrososphaerota</taxon>
        <taxon>Nitrososphaeria</taxon>
        <taxon>Nitrosopumilales</taxon>
        <taxon>Nitrosopumilaceae</taxon>
        <taxon>Nitrosarchaeum</taxon>
    </lineage>
</organism>
<dbReference type="HOGENOM" id="CLU_820574_0_0_2"/>
<dbReference type="EMBL" id="AEGP01000040">
    <property type="protein sequence ID" value="EGG42055.1"/>
    <property type="molecule type" value="Genomic_DNA"/>
</dbReference>
<gene>
    <name evidence="1" type="ORF">Nlim_1070</name>
</gene>
<evidence type="ECO:0000313" key="1">
    <source>
        <dbReference type="EMBL" id="EGG42055.1"/>
    </source>
</evidence>